<dbReference type="SUPFAM" id="SSF52540">
    <property type="entry name" value="P-loop containing nucleoside triphosphate hydrolases"/>
    <property type="match status" value="1"/>
</dbReference>
<dbReference type="Proteomes" id="UP000649179">
    <property type="component" value="Unassembled WGS sequence"/>
</dbReference>
<dbReference type="GO" id="GO:0006790">
    <property type="term" value="P:sulfur compound metabolic process"/>
    <property type="evidence" value="ECO:0007669"/>
    <property type="project" value="TreeGrafter"/>
</dbReference>
<dbReference type="AlphaFoldDB" id="A0A917F1K7"/>
<comment type="caution">
    <text evidence="1">The sequence shown here is derived from an EMBL/GenBank/DDBJ whole genome shotgun (WGS) entry which is preliminary data.</text>
</comment>
<dbReference type="PANTHER" id="PTHR10704">
    <property type="entry name" value="CARBOHYDRATE SULFOTRANSFERASE"/>
    <property type="match status" value="1"/>
</dbReference>
<proteinExistence type="predicted"/>
<dbReference type="InterPro" id="IPR027417">
    <property type="entry name" value="P-loop_NTPase"/>
</dbReference>
<organism evidence="1 2">
    <name type="scientific">Marmoricola endophyticus</name>
    <dbReference type="NCBI Taxonomy" id="2040280"/>
    <lineage>
        <taxon>Bacteria</taxon>
        <taxon>Bacillati</taxon>
        <taxon>Actinomycetota</taxon>
        <taxon>Actinomycetes</taxon>
        <taxon>Propionibacteriales</taxon>
        <taxon>Nocardioidaceae</taxon>
        <taxon>Marmoricola</taxon>
    </lineage>
</organism>
<dbReference type="InterPro" id="IPR051135">
    <property type="entry name" value="Gal/GlcNAc/GalNAc_ST"/>
</dbReference>
<dbReference type="GO" id="GO:0006044">
    <property type="term" value="P:N-acetylglucosamine metabolic process"/>
    <property type="evidence" value="ECO:0007669"/>
    <property type="project" value="TreeGrafter"/>
</dbReference>
<dbReference type="EMBL" id="BMKQ01000001">
    <property type="protein sequence ID" value="GGF43631.1"/>
    <property type="molecule type" value="Genomic_DNA"/>
</dbReference>
<reference evidence="1" key="2">
    <citation type="submission" date="2020-09" db="EMBL/GenBank/DDBJ databases">
        <authorList>
            <person name="Sun Q."/>
            <person name="Zhou Y."/>
        </authorList>
    </citation>
    <scope>NUCLEOTIDE SEQUENCE</scope>
    <source>
        <strain evidence="1">CGMCC 1.16067</strain>
    </source>
</reference>
<evidence type="ECO:0000313" key="2">
    <source>
        <dbReference type="Proteomes" id="UP000649179"/>
    </source>
</evidence>
<accession>A0A917F1K7</accession>
<gene>
    <name evidence="1" type="ORF">GCM10011519_16850</name>
</gene>
<name>A0A917F1K7_9ACTN</name>
<evidence type="ECO:0000313" key="1">
    <source>
        <dbReference type="EMBL" id="GGF43631.1"/>
    </source>
</evidence>
<keyword evidence="2" id="KW-1185">Reference proteome</keyword>
<protein>
    <submittedName>
        <fullName evidence="1">Sulfotransferase</fullName>
    </submittedName>
</protein>
<reference evidence="1" key="1">
    <citation type="journal article" date="2014" name="Int. J. Syst. Evol. Microbiol.">
        <title>Complete genome sequence of Corynebacterium casei LMG S-19264T (=DSM 44701T), isolated from a smear-ripened cheese.</title>
        <authorList>
            <consortium name="US DOE Joint Genome Institute (JGI-PGF)"/>
            <person name="Walter F."/>
            <person name="Albersmeier A."/>
            <person name="Kalinowski J."/>
            <person name="Ruckert C."/>
        </authorList>
    </citation>
    <scope>NUCLEOTIDE SEQUENCE</scope>
    <source>
        <strain evidence="1">CGMCC 1.16067</strain>
    </source>
</reference>
<dbReference type="GO" id="GO:0001517">
    <property type="term" value="F:N-acetylglucosamine 6-O-sulfotransferase activity"/>
    <property type="evidence" value="ECO:0007669"/>
    <property type="project" value="TreeGrafter"/>
</dbReference>
<dbReference type="PANTHER" id="PTHR10704:SF44">
    <property type="entry name" value="LD35051P-RELATED"/>
    <property type="match status" value="1"/>
</dbReference>
<sequence>MTAATDRPVLREQSPTDARPTVLYVAGSGRSGSTALAQVLERELAAGHAGEVRYLWDRGIGEDQLCQCGQPFSRCPWWSGVLSRAHGEALDGAAGTLARVRPAVDRIRRVPSLLRQARAGQPTAAVAAYADVVVPVYAALAAHGARDEAVIDSSKDPSYLFALAATGRIDLRVLHLVRDSRAVAHSWTRRKRRPEIHWEEQYMRTLPPWRSAVLWTEYNTVLETARGLGVPVLRVRYEDFATDPDATVGRVATSLGLARRQLGTAPAGHSFSGNPIRFDAEPVRVRLDEAWRTALAADQRRRVTALTAPLLASYGYLGRTRGGR</sequence>
<dbReference type="Gene3D" id="3.40.50.300">
    <property type="entry name" value="P-loop containing nucleotide triphosphate hydrolases"/>
    <property type="match status" value="1"/>
</dbReference>
<dbReference type="RefSeq" id="WP_188779375.1">
    <property type="nucleotide sequence ID" value="NZ_BMKQ01000001.1"/>
</dbReference>
<dbReference type="Pfam" id="PF13469">
    <property type="entry name" value="Sulfotransfer_3"/>
    <property type="match status" value="1"/>
</dbReference>